<protein>
    <submittedName>
        <fullName evidence="2">SCP2 sterol-binding domain-containing protein</fullName>
    </submittedName>
</protein>
<keyword evidence="3" id="KW-1185">Reference proteome</keyword>
<name>A0ABY5PBS1_9ACTN</name>
<proteinExistence type="predicted"/>
<dbReference type="Gene3D" id="3.30.1050.10">
    <property type="entry name" value="SCP2 sterol-binding domain"/>
    <property type="match status" value="1"/>
</dbReference>
<sequence>MSASHQQFSDLDVNQVARNLRHMDDASVAEMVGGSTRGPVLEEVFRRMAEHVDPQKAAGVDVLVRFEIDGAPGGGVDRFDVHFVDGRCVTSREPIGEPVAILRCGPVEFMRMVLGGVSGLTLYEQGTLKVDGDLEAAGSLRSLFAIPG</sequence>
<organism evidence="2 3">
    <name type="scientific">Svornostia abyssi</name>
    <dbReference type="NCBI Taxonomy" id="2898438"/>
    <lineage>
        <taxon>Bacteria</taxon>
        <taxon>Bacillati</taxon>
        <taxon>Actinomycetota</taxon>
        <taxon>Thermoleophilia</taxon>
        <taxon>Solirubrobacterales</taxon>
        <taxon>Baekduiaceae</taxon>
        <taxon>Svornostia</taxon>
    </lineage>
</organism>
<dbReference type="InterPro" id="IPR036527">
    <property type="entry name" value="SCP2_sterol-bd_dom_sf"/>
</dbReference>
<evidence type="ECO:0000259" key="1">
    <source>
        <dbReference type="Pfam" id="PF02036"/>
    </source>
</evidence>
<dbReference type="Proteomes" id="UP001058860">
    <property type="component" value="Chromosome"/>
</dbReference>
<evidence type="ECO:0000313" key="2">
    <source>
        <dbReference type="EMBL" id="UUY02057.1"/>
    </source>
</evidence>
<reference evidence="3" key="1">
    <citation type="submission" date="2021-11" db="EMBL/GenBank/DDBJ databases">
        <title>Cultivation dependent microbiological survey of springs from the worlds oldest radium mine currently devoted to the extraction of radon-saturated water.</title>
        <authorList>
            <person name="Kapinusova G."/>
            <person name="Smrhova T."/>
            <person name="Strejcek M."/>
            <person name="Suman J."/>
            <person name="Jani K."/>
            <person name="Pajer P."/>
            <person name="Uhlik O."/>
        </authorList>
    </citation>
    <scope>NUCLEOTIDE SEQUENCE [LARGE SCALE GENOMIC DNA]</scope>
    <source>
        <strain evidence="3">J379</strain>
    </source>
</reference>
<feature type="domain" description="SCP2" evidence="1">
    <location>
        <begin position="43"/>
        <end position="144"/>
    </location>
</feature>
<dbReference type="RefSeq" id="WP_353862593.1">
    <property type="nucleotide sequence ID" value="NZ_CP088295.1"/>
</dbReference>
<accession>A0ABY5PBS1</accession>
<evidence type="ECO:0000313" key="3">
    <source>
        <dbReference type="Proteomes" id="UP001058860"/>
    </source>
</evidence>
<dbReference type="InterPro" id="IPR003033">
    <property type="entry name" value="SCP2_sterol-bd_dom"/>
</dbReference>
<gene>
    <name evidence="2" type="ORF">LRS13_15190</name>
</gene>
<dbReference type="Pfam" id="PF02036">
    <property type="entry name" value="SCP2"/>
    <property type="match status" value="1"/>
</dbReference>
<dbReference type="SUPFAM" id="SSF55718">
    <property type="entry name" value="SCP-like"/>
    <property type="match status" value="1"/>
</dbReference>
<dbReference type="EMBL" id="CP088295">
    <property type="protein sequence ID" value="UUY02057.1"/>
    <property type="molecule type" value="Genomic_DNA"/>
</dbReference>